<accession>A0ACC2IPU7</accession>
<sequence>MRFSFAGALLAVVVGSGQALRISDHVAHLTAASVVLDGGNITFTSRSAPPIPPRPAIPPPVPPRPTPRPPNGPYLSLFDNANDIIWENAKCKGTNFIRAMRSSDRDAGRIFKPPRDSAASEFEHLDFDAAEKWGWDFTDKKIAGDFKAWGLDHVLRDLGLSDKCYGWGGSLDCITFLHGLNQDEDGDWVPDDSTYIVDGQTYLIIALDRDSPRSTGRQLTLPVEGDGLPAIQASSDIMWLYWKTYLKPKSLNYFLTTWILNAESQGIISRAIRGVLPDAQSFPAWGGYDFDTDTPEGRALLGTPNAQAFSYLLLQHKSTLGNLYISSIRVFRDNGDNPIGPNLLLVVEPVLDDDDTTQTTEPYEDIPSLLARMAHPKGGFNTVNTAAQNPANIPAPKPLVVEPKPNQDLFGPDPGTYLDLYPDADDEQLSKAQCKGANFVRAMRSSDSEAGRIFDPPRDTAAGLYNKNNLGKDDLTRWGWSGKESKEPDMKYYGIDHVLRDIGSSDTLSTNGGDIRLVSFVHGTSKQSDNGEWLSFEQQHYEVDGKTYRYTGAWYNFALNEINGLIIATDRISPQEAGSTLSPPIQGSDLPLVRAFSDMAWMSWEALSDETKTDMKNIRYFMTISIVNTLTQRILSRCIRDVLPGAWGFPAWPGFEFESSSTQGQAILGTPNAQAFSYFLIQHKKQLGDLYISKIRVFHDSNWIAKANLLLVVEQVPAEHSQEETQEKPEVDLVFRASNEQGAVSADRLTRHERNKAKL</sequence>
<keyword evidence="2" id="KW-1185">Reference proteome</keyword>
<name>A0ACC2IPU7_9PLEO</name>
<dbReference type="EMBL" id="JAPHNI010000063">
    <property type="protein sequence ID" value="KAJ8117173.1"/>
    <property type="molecule type" value="Genomic_DNA"/>
</dbReference>
<protein>
    <submittedName>
        <fullName evidence="1">Uncharacterized protein</fullName>
    </submittedName>
</protein>
<evidence type="ECO:0000313" key="2">
    <source>
        <dbReference type="Proteomes" id="UP001153331"/>
    </source>
</evidence>
<organism evidence="1 2">
    <name type="scientific">Boeremia exigua</name>
    <dbReference type="NCBI Taxonomy" id="749465"/>
    <lineage>
        <taxon>Eukaryota</taxon>
        <taxon>Fungi</taxon>
        <taxon>Dikarya</taxon>
        <taxon>Ascomycota</taxon>
        <taxon>Pezizomycotina</taxon>
        <taxon>Dothideomycetes</taxon>
        <taxon>Pleosporomycetidae</taxon>
        <taxon>Pleosporales</taxon>
        <taxon>Pleosporineae</taxon>
        <taxon>Didymellaceae</taxon>
        <taxon>Boeremia</taxon>
    </lineage>
</organism>
<proteinExistence type="predicted"/>
<evidence type="ECO:0000313" key="1">
    <source>
        <dbReference type="EMBL" id="KAJ8117173.1"/>
    </source>
</evidence>
<gene>
    <name evidence="1" type="ORF">OPT61_g1559</name>
</gene>
<comment type="caution">
    <text evidence="1">The sequence shown here is derived from an EMBL/GenBank/DDBJ whole genome shotgun (WGS) entry which is preliminary data.</text>
</comment>
<dbReference type="Proteomes" id="UP001153331">
    <property type="component" value="Unassembled WGS sequence"/>
</dbReference>
<reference evidence="1" key="1">
    <citation type="submission" date="2022-11" db="EMBL/GenBank/DDBJ databases">
        <title>Genome Sequence of Boeremia exigua.</title>
        <authorList>
            <person name="Buettner E."/>
        </authorList>
    </citation>
    <scope>NUCLEOTIDE SEQUENCE</scope>
    <source>
        <strain evidence="1">CU02</strain>
    </source>
</reference>